<reference evidence="5" key="1">
    <citation type="journal article" date="2019" name="Int. J. Syst. Evol. Microbiol.">
        <title>The Global Catalogue of Microorganisms (GCM) 10K type strain sequencing project: providing services to taxonomists for standard genome sequencing and annotation.</title>
        <authorList>
            <consortium name="The Broad Institute Genomics Platform"/>
            <consortium name="The Broad Institute Genome Sequencing Center for Infectious Disease"/>
            <person name="Wu L."/>
            <person name="Ma J."/>
        </authorList>
    </citation>
    <scope>NUCLEOTIDE SEQUENCE [LARGE SCALE GENOMIC DNA]</scope>
    <source>
        <strain evidence="5">CCUG 59129</strain>
    </source>
</reference>
<organism evidence="4 5">
    <name type="scientific">Paenibacillus chungangensis</name>
    <dbReference type="NCBI Taxonomy" id="696535"/>
    <lineage>
        <taxon>Bacteria</taxon>
        <taxon>Bacillati</taxon>
        <taxon>Bacillota</taxon>
        <taxon>Bacilli</taxon>
        <taxon>Bacillales</taxon>
        <taxon>Paenibacillaceae</taxon>
        <taxon>Paenibacillus</taxon>
    </lineage>
</organism>
<dbReference type="PANTHER" id="PTHR10579">
    <property type="entry name" value="CALCIUM-ACTIVATED CHLORIDE CHANNEL REGULATOR"/>
    <property type="match status" value="1"/>
</dbReference>
<dbReference type="SUPFAM" id="SSF53300">
    <property type="entry name" value="vWA-like"/>
    <property type="match status" value="1"/>
</dbReference>
<feature type="transmembrane region" description="Helical" evidence="1">
    <location>
        <begin position="452"/>
        <end position="473"/>
    </location>
</feature>
<keyword evidence="5" id="KW-1185">Reference proteome</keyword>
<keyword evidence="1" id="KW-1133">Transmembrane helix</keyword>
<dbReference type="CDD" id="cd00198">
    <property type="entry name" value="vWFA"/>
    <property type="match status" value="1"/>
</dbReference>
<dbReference type="Gene3D" id="3.40.50.410">
    <property type="entry name" value="von Willebrand factor, type A domain"/>
    <property type="match status" value="1"/>
</dbReference>
<evidence type="ECO:0000259" key="3">
    <source>
        <dbReference type="PROSITE" id="PS50234"/>
    </source>
</evidence>
<name>A0ABW3HLN8_9BACL</name>
<protein>
    <submittedName>
        <fullName evidence="4">VWA domain-containing protein</fullName>
    </submittedName>
</protein>
<proteinExistence type="predicted"/>
<gene>
    <name evidence="4" type="ORF">ACFQ2I_03450</name>
</gene>
<evidence type="ECO:0000313" key="4">
    <source>
        <dbReference type="EMBL" id="MFD0958434.1"/>
    </source>
</evidence>
<dbReference type="Proteomes" id="UP001596989">
    <property type="component" value="Unassembled WGS sequence"/>
</dbReference>
<feature type="signal peptide" evidence="2">
    <location>
        <begin position="1"/>
        <end position="29"/>
    </location>
</feature>
<comment type="caution">
    <text evidence="4">The sequence shown here is derived from an EMBL/GenBank/DDBJ whole genome shotgun (WGS) entry which is preliminary data.</text>
</comment>
<dbReference type="InterPro" id="IPR002035">
    <property type="entry name" value="VWF_A"/>
</dbReference>
<dbReference type="EMBL" id="JBHTJZ010000005">
    <property type="protein sequence ID" value="MFD0958434.1"/>
    <property type="molecule type" value="Genomic_DNA"/>
</dbReference>
<dbReference type="RefSeq" id="WP_377562204.1">
    <property type="nucleotide sequence ID" value="NZ_JBHTJZ010000005.1"/>
</dbReference>
<dbReference type="Pfam" id="PF00092">
    <property type="entry name" value="VWA"/>
    <property type="match status" value="1"/>
</dbReference>
<dbReference type="InterPro" id="IPR051266">
    <property type="entry name" value="CLCR"/>
</dbReference>
<dbReference type="PANTHER" id="PTHR10579:SF43">
    <property type="entry name" value="ZINC FINGER (C3HC4-TYPE RING FINGER) FAMILY PROTEIN"/>
    <property type="match status" value="1"/>
</dbReference>
<keyword evidence="2" id="KW-0732">Signal</keyword>
<dbReference type="InterPro" id="IPR036465">
    <property type="entry name" value="vWFA_dom_sf"/>
</dbReference>
<sequence length="590" mass="64024">MTIRNRFKHAATLFILCLLMLLSSLPAVSASGEGGGMDAVLVLDVSHSMADSDRNKIGNEAMKMFIDMLSEEGNRVSVVAYTDQIEREKALLEIDSPEDKENLKAFIDGLNRGSYTDIAVGVKEAVQVLTDGGDAGREPIIIVLADGNNSLDPKSGRTEAESDREMEKAIGTAQDLDIPIYTIGLNSDGKLNKAALEQLAEQTGGKSFVTSSADDLPRILSEIFASHLELNIVPVDSFTADGDYQNVKVTVPNSNVLEANISIMSEQPVEVKLADPSGNAVAIPSQDVLLAKSKSYSLIKIVRPAQGDWTLQVKGVAQDNIDINLIFNYDLTLELEPLGQKSFAKGDTVKLQAYLASGGQRLGDSAQYRNMSAVMNVKDVTNGKMEQISMKLAGDYFEGSYKLPDSHDYEITVRAEEQSFFRESETMAISASSGGGTAASKPDEEVKESTSYTGIIIAAVGAIVLLAAAYFVYRIMKERSRGFVGQIVIEIRDENTGDKSSPQYKRLSHFKGKFQLHHLLQLAPEFKETEKILFKPADGDKLKLINGSACTVEKFGRAAAAGSELVLKSGDRIAISLTQVDKTVHIEYLV</sequence>
<dbReference type="PROSITE" id="PS50234">
    <property type="entry name" value="VWFA"/>
    <property type="match status" value="1"/>
</dbReference>
<evidence type="ECO:0000313" key="5">
    <source>
        <dbReference type="Proteomes" id="UP001596989"/>
    </source>
</evidence>
<dbReference type="SMART" id="SM00327">
    <property type="entry name" value="VWA"/>
    <property type="match status" value="1"/>
</dbReference>
<feature type="chain" id="PRO_5045103786" evidence="2">
    <location>
        <begin position="30"/>
        <end position="590"/>
    </location>
</feature>
<evidence type="ECO:0000256" key="2">
    <source>
        <dbReference type="SAM" id="SignalP"/>
    </source>
</evidence>
<keyword evidence="1" id="KW-0812">Transmembrane</keyword>
<accession>A0ABW3HLN8</accession>
<evidence type="ECO:0000256" key="1">
    <source>
        <dbReference type="SAM" id="Phobius"/>
    </source>
</evidence>
<feature type="domain" description="VWFA" evidence="3">
    <location>
        <begin position="38"/>
        <end position="223"/>
    </location>
</feature>
<keyword evidence="1" id="KW-0472">Membrane</keyword>